<name>A0A323UL13_RHOPL</name>
<dbReference type="OrthoDB" id="8242556at2"/>
<evidence type="ECO:0000313" key="2">
    <source>
        <dbReference type="EMBL" id="PZA12897.1"/>
    </source>
</evidence>
<feature type="transmembrane region" description="Helical" evidence="1">
    <location>
        <begin position="12"/>
        <end position="36"/>
    </location>
</feature>
<dbReference type="Proteomes" id="UP000248134">
    <property type="component" value="Unassembled WGS sequence"/>
</dbReference>
<dbReference type="RefSeq" id="WP_110785161.1">
    <property type="nucleotide sequence ID" value="NZ_QKQS01000009.1"/>
</dbReference>
<dbReference type="EMBL" id="QKQS01000009">
    <property type="protein sequence ID" value="PZA12897.1"/>
    <property type="molecule type" value="Genomic_DNA"/>
</dbReference>
<accession>A0A323UL13</accession>
<sequence length="123" mass="13070">MLRRSALLGHPLFRLLAINLAIGVMIAALLLGGLLYLNPGHLRDLIFADHSPFTALGLLLFGFVITFGSAAMGSAIMAMGTDLRGGGKGGRKLELPIELIPGAKAIPVRAEQGARAMRRNQLR</sequence>
<reference evidence="2 3" key="1">
    <citation type="submission" date="2018-06" db="EMBL/GenBank/DDBJ databases">
        <title>Draft Whole-Genome Sequence of the purple photosynthetic bacterium Rhodospeudomonas palustris XCP.</title>
        <authorList>
            <person name="Rayyan A."/>
            <person name="Meyer T.E."/>
            <person name="Kyndt J.A."/>
        </authorList>
    </citation>
    <scope>NUCLEOTIDE SEQUENCE [LARGE SCALE GENOMIC DNA]</scope>
    <source>
        <strain evidence="2 3">XCP</strain>
    </source>
</reference>
<dbReference type="AlphaFoldDB" id="A0A323UL13"/>
<proteinExistence type="predicted"/>
<evidence type="ECO:0000313" key="3">
    <source>
        <dbReference type="Proteomes" id="UP000248134"/>
    </source>
</evidence>
<keyword evidence="1" id="KW-1133">Transmembrane helix</keyword>
<protein>
    <submittedName>
        <fullName evidence="2">Uncharacterized protein</fullName>
    </submittedName>
</protein>
<keyword evidence="1" id="KW-0472">Membrane</keyword>
<feature type="transmembrane region" description="Helical" evidence="1">
    <location>
        <begin position="56"/>
        <end position="78"/>
    </location>
</feature>
<keyword evidence="1" id="KW-0812">Transmembrane</keyword>
<comment type="caution">
    <text evidence="2">The sequence shown here is derived from an EMBL/GenBank/DDBJ whole genome shotgun (WGS) entry which is preliminary data.</text>
</comment>
<evidence type="ECO:0000256" key="1">
    <source>
        <dbReference type="SAM" id="Phobius"/>
    </source>
</evidence>
<gene>
    <name evidence="2" type="ORF">DNX69_06215</name>
</gene>
<organism evidence="2 3">
    <name type="scientific">Rhodopseudomonas palustris</name>
    <dbReference type="NCBI Taxonomy" id="1076"/>
    <lineage>
        <taxon>Bacteria</taxon>
        <taxon>Pseudomonadati</taxon>
        <taxon>Pseudomonadota</taxon>
        <taxon>Alphaproteobacteria</taxon>
        <taxon>Hyphomicrobiales</taxon>
        <taxon>Nitrobacteraceae</taxon>
        <taxon>Rhodopseudomonas</taxon>
    </lineage>
</organism>